<accession>A0ABV4UIA8</accession>
<dbReference type="EMBL" id="JBHDLJ010000001">
    <property type="protein sequence ID" value="MFB0833239.1"/>
    <property type="molecule type" value="Genomic_DNA"/>
</dbReference>
<dbReference type="InterPro" id="IPR025403">
    <property type="entry name" value="TgpA-like_C"/>
</dbReference>
<feature type="transmembrane region" description="Helical" evidence="2">
    <location>
        <begin position="87"/>
        <end position="107"/>
    </location>
</feature>
<proteinExistence type="predicted"/>
<feature type="compositionally biased region" description="Gly residues" evidence="1">
    <location>
        <begin position="256"/>
        <end position="268"/>
    </location>
</feature>
<evidence type="ECO:0000256" key="1">
    <source>
        <dbReference type="SAM" id="MobiDB-lite"/>
    </source>
</evidence>
<keyword evidence="2" id="KW-0472">Membrane</keyword>
<sequence length="268" mass="26770">MSLPPPWAHSLRGAAGTWGAFLCVLLAAAVLVGAAAAIGPLTHGSPPGLALPAVDLPAEAEEPPPPAEDAGEKAAADATLADAAGQLIAAALFATALLIVTGIIRVLRGADGHDAAAERPGASDDPADTDELRTDFSRALATAAATLGPREPASAGTAVVAAWRGLEDVAAAHGRGRRGAETPTEYAAVLLAAFGPPREPLRRLLRLYQRVRYAADPGTARVGAAELAGARADFEALARHLGTSGTPPRRERAAGAPGGSPRSGGGAA</sequence>
<evidence type="ECO:0000259" key="3">
    <source>
        <dbReference type="Pfam" id="PF13559"/>
    </source>
</evidence>
<comment type="caution">
    <text evidence="4">The sequence shown here is derived from an EMBL/GenBank/DDBJ whole genome shotgun (WGS) entry which is preliminary data.</text>
</comment>
<organism evidence="4 5">
    <name type="scientific">Arthrobacter halodurans</name>
    <dbReference type="NCBI Taxonomy" id="516699"/>
    <lineage>
        <taxon>Bacteria</taxon>
        <taxon>Bacillati</taxon>
        <taxon>Actinomycetota</taxon>
        <taxon>Actinomycetes</taxon>
        <taxon>Micrococcales</taxon>
        <taxon>Micrococcaceae</taxon>
        <taxon>Arthrobacter</taxon>
    </lineage>
</organism>
<evidence type="ECO:0000313" key="5">
    <source>
        <dbReference type="Proteomes" id="UP001575652"/>
    </source>
</evidence>
<dbReference type="RefSeq" id="WP_373970402.1">
    <property type="nucleotide sequence ID" value="NZ_JBHDLJ010000001.1"/>
</dbReference>
<evidence type="ECO:0000313" key="4">
    <source>
        <dbReference type="EMBL" id="MFB0833239.1"/>
    </source>
</evidence>
<keyword evidence="5" id="KW-1185">Reference proteome</keyword>
<dbReference type="Pfam" id="PF13559">
    <property type="entry name" value="DUF4129"/>
    <property type="match status" value="1"/>
</dbReference>
<reference evidence="4 5" key="1">
    <citation type="submission" date="2024-09" db="EMBL/GenBank/DDBJ databases">
        <authorList>
            <person name="Salinas-Garcia M.A."/>
            <person name="Prieme A."/>
        </authorList>
    </citation>
    <scope>NUCLEOTIDE SEQUENCE [LARGE SCALE GENOMIC DNA]</scope>
    <source>
        <strain evidence="4 5">DSM 21081</strain>
    </source>
</reference>
<keyword evidence="2" id="KW-1133">Transmembrane helix</keyword>
<dbReference type="Proteomes" id="UP001575652">
    <property type="component" value="Unassembled WGS sequence"/>
</dbReference>
<keyword evidence="2" id="KW-0812">Transmembrane</keyword>
<gene>
    <name evidence="4" type="ORF">ACETWP_01445</name>
</gene>
<feature type="region of interest" description="Disordered" evidence="1">
    <location>
        <begin position="238"/>
        <end position="268"/>
    </location>
</feature>
<name>A0ABV4UIA8_9MICC</name>
<feature type="domain" description="Protein-glutamine gamma-glutamyltransferase-like C-terminal" evidence="3">
    <location>
        <begin position="162"/>
        <end position="220"/>
    </location>
</feature>
<protein>
    <submittedName>
        <fullName evidence="4">DUF4129 domain-containing protein</fullName>
    </submittedName>
</protein>
<evidence type="ECO:0000256" key="2">
    <source>
        <dbReference type="SAM" id="Phobius"/>
    </source>
</evidence>